<reference evidence="2 3" key="1">
    <citation type="submission" date="2024-02" db="EMBL/GenBank/DDBJ databases">
        <title>A novel Gemmatimonadota bacterium.</title>
        <authorList>
            <person name="Du Z.-J."/>
            <person name="Ye Y.-Q."/>
        </authorList>
    </citation>
    <scope>NUCLEOTIDE SEQUENCE [LARGE SCALE GENOMIC DNA]</scope>
    <source>
        <strain evidence="2 3">DH-20</strain>
    </source>
</reference>
<dbReference type="Proteomes" id="UP001484239">
    <property type="component" value="Unassembled WGS sequence"/>
</dbReference>
<sequence length="94" mass="10145">MRPPRSATELERGMAWAAAIALGAGLAWASFAWFRGLLDSAPTTTDDLGPRVWRTLQFGLLLLVGLKVAALARWFLLVGATGDVPDREPLGRRG</sequence>
<evidence type="ECO:0000313" key="3">
    <source>
        <dbReference type="Proteomes" id="UP001484239"/>
    </source>
</evidence>
<proteinExistence type="predicted"/>
<name>A0ABU9E6B9_9BACT</name>
<organism evidence="2 3">
    <name type="scientific">Gaopeijia maritima</name>
    <dbReference type="NCBI Taxonomy" id="3119007"/>
    <lineage>
        <taxon>Bacteria</taxon>
        <taxon>Pseudomonadati</taxon>
        <taxon>Gemmatimonadota</taxon>
        <taxon>Longimicrobiia</taxon>
        <taxon>Gaopeijiales</taxon>
        <taxon>Gaopeijiaceae</taxon>
        <taxon>Gaopeijia</taxon>
    </lineage>
</organism>
<accession>A0ABU9E6B9</accession>
<keyword evidence="3" id="KW-1185">Reference proteome</keyword>
<evidence type="ECO:0000313" key="2">
    <source>
        <dbReference type="EMBL" id="MEK9500279.1"/>
    </source>
</evidence>
<keyword evidence="1" id="KW-1133">Transmembrane helix</keyword>
<keyword evidence="1" id="KW-0472">Membrane</keyword>
<evidence type="ECO:0000256" key="1">
    <source>
        <dbReference type="SAM" id="Phobius"/>
    </source>
</evidence>
<comment type="caution">
    <text evidence="2">The sequence shown here is derived from an EMBL/GenBank/DDBJ whole genome shotgun (WGS) entry which is preliminary data.</text>
</comment>
<dbReference type="EMBL" id="JBBHLI010000002">
    <property type="protein sequence ID" value="MEK9500279.1"/>
    <property type="molecule type" value="Genomic_DNA"/>
</dbReference>
<dbReference type="RefSeq" id="WP_405284919.1">
    <property type="nucleotide sequence ID" value="NZ_CP144380.1"/>
</dbReference>
<keyword evidence="1" id="KW-0812">Transmembrane</keyword>
<feature type="transmembrane region" description="Helical" evidence="1">
    <location>
        <begin position="55"/>
        <end position="76"/>
    </location>
</feature>
<gene>
    <name evidence="2" type="ORF">WI372_04760</name>
</gene>
<feature type="transmembrane region" description="Helical" evidence="1">
    <location>
        <begin position="14"/>
        <end position="34"/>
    </location>
</feature>
<protein>
    <submittedName>
        <fullName evidence="2">Uncharacterized protein</fullName>
    </submittedName>
</protein>